<feature type="region of interest" description="Disordered" evidence="4">
    <location>
        <begin position="307"/>
        <end position="397"/>
    </location>
</feature>
<name>A0ABQ9FCI3_TEGGR</name>
<accession>A0ABQ9FCI3</accession>
<feature type="compositionally biased region" description="Low complexity" evidence="4">
    <location>
        <begin position="360"/>
        <end position="371"/>
    </location>
</feature>
<feature type="compositionally biased region" description="Basic and acidic residues" evidence="4">
    <location>
        <begin position="326"/>
        <end position="348"/>
    </location>
</feature>
<feature type="compositionally biased region" description="Polar residues" evidence="4">
    <location>
        <begin position="313"/>
        <end position="325"/>
    </location>
</feature>
<evidence type="ECO:0000256" key="3">
    <source>
        <dbReference type="SAM" id="Coils"/>
    </source>
</evidence>
<evidence type="ECO:0000256" key="1">
    <source>
        <dbReference type="ARBA" id="ARBA00007796"/>
    </source>
</evidence>
<protein>
    <recommendedName>
        <fullName evidence="7">SH3 domain-binding protein 5-like protein</fullName>
    </recommendedName>
</protein>
<sequence length="397" mass="45207">MDRCTDTVSYEMDNCGDDEEELDPRIKTQLELLNFASVEINRLENEIDEARVKYRLTFTEASNKMTQVARKRKRSIQRAREYFSLKEQAKIAQGESLKAARQYQSAIGVYRAAKETVALAEERLIQKGETQLSSAWQEMLNHGTIRVMEAEKEKRRSEAQHMKTTSQCAEIDQRLKLLEKKYKGSIAEARPYFELKQQLDIKLQQQKQNVTDLQSAIKETKLKYSLSLKTLEEISMSIHEARRNKIMLMFPRQPGVGAESDHGSSTFSLSELVLDSVEDESATDAAELNDTDDVDEDYLFEKDALQQEAELGTPSTGNTSSSVERLTSDSEAETHNVDRTDFNERLKLEPLGCESETEENLSLNNSSQEQNCDSYDKSDANNSSSWNAETENKNQTS</sequence>
<feature type="coiled-coil region" evidence="3">
    <location>
        <begin position="196"/>
        <end position="223"/>
    </location>
</feature>
<comment type="caution">
    <text evidence="5">The sequence shown here is derived from an EMBL/GenBank/DDBJ whole genome shotgun (WGS) entry which is preliminary data.</text>
</comment>
<organism evidence="5 6">
    <name type="scientific">Tegillarca granosa</name>
    <name type="common">Malaysian cockle</name>
    <name type="synonym">Anadara granosa</name>
    <dbReference type="NCBI Taxonomy" id="220873"/>
    <lineage>
        <taxon>Eukaryota</taxon>
        <taxon>Metazoa</taxon>
        <taxon>Spiralia</taxon>
        <taxon>Lophotrochozoa</taxon>
        <taxon>Mollusca</taxon>
        <taxon>Bivalvia</taxon>
        <taxon>Autobranchia</taxon>
        <taxon>Pteriomorphia</taxon>
        <taxon>Arcoida</taxon>
        <taxon>Arcoidea</taxon>
        <taxon>Arcidae</taxon>
        <taxon>Tegillarca</taxon>
    </lineage>
</organism>
<comment type="similarity">
    <text evidence="1">Belongs to the SH3BP5 family.</text>
</comment>
<feature type="coiled-coil region" evidence="3">
    <location>
        <begin position="26"/>
        <end position="60"/>
    </location>
</feature>
<evidence type="ECO:0000313" key="5">
    <source>
        <dbReference type="EMBL" id="KAJ8314147.1"/>
    </source>
</evidence>
<evidence type="ECO:0000256" key="2">
    <source>
        <dbReference type="ARBA" id="ARBA00023054"/>
    </source>
</evidence>
<dbReference type="PANTHER" id="PTHR19423">
    <property type="entry name" value="SH3 DOMAIN-BINDING PROTEIN 5"/>
    <property type="match status" value="1"/>
</dbReference>
<dbReference type="PANTHER" id="PTHR19423:SF1">
    <property type="entry name" value="SH3 DOMAIN-BINDING PROTEIN 5"/>
    <property type="match status" value="1"/>
</dbReference>
<reference evidence="5 6" key="1">
    <citation type="submission" date="2022-12" db="EMBL/GenBank/DDBJ databases">
        <title>Chromosome-level genome of Tegillarca granosa.</title>
        <authorList>
            <person name="Kim J."/>
        </authorList>
    </citation>
    <scope>NUCLEOTIDE SEQUENCE [LARGE SCALE GENOMIC DNA]</scope>
    <source>
        <strain evidence="5">Teg-2019</strain>
        <tissue evidence="5">Adductor muscle</tissue>
    </source>
</reference>
<evidence type="ECO:0008006" key="7">
    <source>
        <dbReference type="Google" id="ProtNLM"/>
    </source>
</evidence>
<evidence type="ECO:0000256" key="4">
    <source>
        <dbReference type="SAM" id="MobiDB-lite"/>
    </source>
</evidence>
<evidence type="ECO:0000313" key="6">
    <source>
        <dbReference type="Proteomes" id="UP001217089"/>
    </source>
</evidence>
<keyword evidence="2 3" id="KW-0175">Coiled coil</keyword>
<dbReference type="Pfam" id="PF05276">
    <property type="entry name" value="SH3BP5"/>
    <property type="match status" value="1"/>
</dbReference>
<dbReference type="InterPro" id="IPR007940">
    <property type="entry name" value="SH3BP5"/>
</dbReference>
<proteinExistence type="inferred from homology"/>
<feature type="compositionally biased region" description="Polar residues" evidence="4">
    <location>
        <begin position="380"/>
        <end position="397"/>
    </location>
</feature>
<keyword evidence="6" id="KW-1185">Reference proteome</keyword>
<gene>
    <name evidence="5" type="ORF">KUTeg_008708</name>
</gene>
<dbReference type="EMBL" id="JARBDR010000342">
    <property type="protein sequence ID" value="KAJ8314147.1"/>
    <property type="molecule type" value="Genomic_DNA"/>
</dbReference>
<dbReference type="Proteomes" id="UP001217089">
    <property type="component" value="Unassembled WGS sequence"/>
</dbReference>